<sequence length="222" mass="25898">MKAIETTKKIVKRYSHAWVFLYAFIYMPWFLYLERRTGVDYYIIHSPIDNYIPFVEYFIVPYLLWFLFIAVTVGYFFFTDKWGFYRLCAFLFTGMTLFLLICTFFPNGLNLRPVVFERNNIFVDLVKTLYSTDTPTNVLPSIHVFNSIGVSIAIAHSNALKKHRMVQCSAYLLAMLIIMSTVFLKQHSVTDVIAAIAMACIIYPFVYVTQEKKAPKLSHQPI</sequence>
<dbReference type="AlphaFoldDB" id="A0A844F2V1"/>
<evidence type="ECO:0000256" key="1">
    <source>
        <dbReference type="SAM" id="Phobius"/>
    </source>
</evidence>
<evidence type="ECO:0000259" key="2">
    <source>
        <dbReference type="Pfam" id="PF01569"/>
    </source>
</evidence>
<dbReference type="InterPro" id="IPR036938">
    <property type="entry name" value="PAP2/HPO_sf"/>
</dbReference>
<evidence type="ECO:0000313" key="4">
    <source>
        <dbReference type="Proteomes" id="UP000462363"/>
    </source>
</evidence>
<keyword evidence="1" id="KW-1133">Transmembrane helix</keyword>
<proteinExistence type="predicted"/>
<keyword evidence="1" id="KW-0472">Membrane</keyword>
<feature type="transmembrane region" description="Helical" evidence="1">
    <location>
        <begin position="84"/>
        <end position="105"/>
    </location>
</feature>
<feature type="transmembrane region" description="Helical" evidence="1">
    <location>
        <begin position="168"/>
        <end position="186"/>
    </location>
</feature>
<dbReference type="Pfam" id="PF01569">
    <property type="entry name" value="PAP2"/>
    <property type="match status" value="1"/>
</dbReference>
<protein>
    <submittedName>
        <fullName evidence="3">Phosphatase PAP2 family protein</fullName>
    </submittedName>
</protein>
<dbReference type="GeneID" id="62694700"/>
<dbReference type="EMBL" id="VUMB01000011">
    <property type="protein sequence ID" value="MSS40092.1"/>
    <property type="molecule type" value="Genomic_DNA"/>
</dbReference>
<feature type="transmembrane region" description="Helical" evidence="1">
    <location>
        <begin position="54"/>
        <end position="78"/>
    </location>
</feature>
<dbReference type="InterPro" id="IPR000326">
    <property type="entry name" value="PAP2/HPO"/>
</dbReference>
<name>A0A844F2V1_CLOSV</name>
<accession>A0A844F2V1</accession>
<comment type="caution">
    <text evidence="3">The sequence shown here is derived from an EMBL/GenBank/DDBJ whole genome shotgun (WGS) entry which is preliminary data.</text>
</comment>
<dbReference type="Proteomes" id="UP000462363">
    <property type="component" value="Unassembled WGS sequence"/>
</dbReference>
<dbReference type="SUPFAM" id="SSF48317">
    <property type="entry name" value="Acid phosphatase/Vanadium-dependent haloperoxidase"/>
    <property type="match status" value="1"/>
</dbReference>
<dbReference type="Gene3D" id="1.20.144.10">
    <property type="entry name" value="Phosphatidic acid phosphatase type 2/haloperoxidase"/>
    <property type="match status" value="1"/>
</dbReference>
<feature type="transmembrane region" description="Helical" evidence="1">
    <location>
        <begin position="192"/>
        <end position="209"/>
    </location>
</feature>
<evidence type="ECO:0000313" key="3">
    <source>
        <dbReference type="EMBL" id="MSS40092.1"/>
    </source>
</evidence>
<feature type="transmembrane region" description="Helical" evidence="1">
    <location>
        <begin position="15"/>
        <end position="33"/>
    </location>
</feature>
<reference evidence="3 4" key="1">
    <citation type="submission" date="2019-08" db="EMBL/GenBank/DDBJ databases">
        <title>In-depth cultivation of the pig gut microbiome towards novel bacterial diversity and tailored functional studies.</title>
        <authorList>
            <person name="Wylensek D."/>
            <person name="Hitch T.C.A."/>
            <person name="Clavel T."/>
        </authorList>
    </citation>
    <scope>NUCLEOTIDE SEQUENCE [LARGE SCALE GENOMIC DNA]</scope>
    <source>
        <strain evidence="3 4">BL-389-WT-3D</strain>
    </source>
</reference>
<keyword evidence="1" id="KW-0812">Transmembrane</keyword>
<dbReference type="RefSeq" id="WP_004607229.1">
    <property type="nucleotide sequence ID" value="NZ_AP024846.1"/>
</dbReference>
<gene>
    <name evidence="3" type="ORF">FYJ37_06945</name>
</gene>
<organism evidence="3 4">
    <name type="scientific">Clostridium scindens (strain JCM 10418 / VPI 12708)</name>
    <dbReference type="NCBI Taxonomy" id="29347"/>
    <lineage>
        <taxon>Bacteria</taxon>
        <taxon>Bacillati</taxon>
        <taxon>Bacillota</taxon>
        <taxon>Clostridia</taxon>
        <taxon>Lachnospirales</taxon>
        <taxon>Lachnospiraceae</taxon>
    </lineage>
</organism>
<feature type="domain" description="Phosphatidic acid phosphatase type 2/haloperoxidase" evidence="2">
    <location>
        <begin position="91"/>
        <end position="212"/>
    </location>
</feature>